<evidence type="ECO:0000256" key="9">
    <source>
        <dbReference type="RuleBase" id="RU003357"/>
    </source>
</evidence>
<reference evidence="13" key="1">
    <citation type="submission" date="2020-10" db="EMBL/GenBank/DDBJ databases">
        <authorList>
            <person name="Gilroy R."/>
        </authorList>
    </citation>
    <scope>NUCLEOTIDE SEQUENCE</scope>
    <source>
        <strain evidence="13">20514</strain>
    </source>
</reference>
<dbReference type="AlphaFoldDB" id="A0A9D9HFB6"/>
<name>A0A9D9HFB6_9BACT</name>
<keyword evidence="13" id="KW-0675">Receptor</keyword>
<dbReference type="InterPro" id="IPR008969">
    <property type="entry name" value="CarboxyPept-like_regulatory"/>
</dbReference>
<dbReference type="Gene3D" id="2.60.40.1120">
    <property type="entry name" value="Carboxypeptidase-like, regulatory domain"/>
    <property type="match status" value="1"/>
</dbReference>
<dbReference type="PROSITE" id="PS52016">
    <property type="entry name" value="TONB_DEPENDENT_REC_3"/>
    <property type="match status" value="1"/>
</dbReference>
<sequence>MSRTRFFTTALAVLALHVAVQAQDLTVTGTVTDSSSGEPVPFASIQIKGTLSGGSADTDGNYSILVEEGAVLVFSSIGYTDREVEVAGRSVIDVSLDPDTQTLEETIVVAFGTATKESFTGSATVLNSSEISKVQSSDATRSLEGMVAGVQMTTASGTLGSSPTIIIRGIGSINAGTAPLYVVDGVPYSGDMNNLNPSDIESMTILKDAASNALYGARGANGVIMITTKKAKSGEAVVNVDAKWGWNSKALREYDYITDPAEYYEAHYAALYNYYRNGQGYSSADAHNIANATVAGSTNDGGLGYQVFTYPAGESFIGTNGRVNPNATLGRRVLYNGREFWLTPDNWIDETYRSSLRQEYNVNVSGSFGKATMFASFGYLDNKGIVDASDMKRYTARLKADVQAKDWLRMGANFSYTNFDLNNGNSDEGSSSSTANIFGFASSMAPVYPLYMRDGSGNIMVDSHGITMYDYGNGSNGGMSRPFMNNANALQSLKLNKNNSQGNAFSGTGFAEVTFLKDFTFTFNVGFGVDETRFTYTNNPYYGQFASTGGTVDKSHQRTTYLNMQQLLSYSKTIAGIHHVSVLLGHETYYDRYYTLGAGKSMMFLPDNTELDGAVVDSQSATSTKGLYNNEGFFLRAQYDWDDKLFISASYRRDASSRFHPDHRWGDFWSLGAGWLINEEKWFDAPWVDMLKLKASVGSQGNDNIGDYRYTDTYVIENAGGAIAVKFDTKGNPDITWETNTNFNAGVDFGFWRSRLSGTVEYFYRKTSDMLFYFSTAPSIGYGGYYDNIGDMRNSGVELSLNANIMDHSKFRWDAYFNATHYTNKVLMIPDKNKTSTVEGHAGYATGNKFVGEGLPLNTFLMPKYAGVDRTTGQALWYRDEEIKDASGAVTGTRRVTTSVYEEATDYLCEDPTPDLYGGFGTSMEFYGFDVSLSFTYSIGGLTYDSGYASLVTPPVGTSVGTNYHRDIYKAWTPENPDTDFPRWQYGDQFAASNSDRFLTDASYLNFQNAQIGYTIPEFITRRFHVSRLRVYLACDNIVYWSRRRGLDPRYSFTGSTNTSVNSPVRTVSGGISITF</sequence>
<dbReference type="EMBL" id="JADIMQ010000120">
    <property type="protein sequence ID" value="MBO8449326.1"/>
    <property type="molecule type" value="Genomic_DNA"/>
</dbReference>
<dbReference type="Proteomes" id="UP000810252">
    <property type="component" value="Unassembled WGS sequence"/>
</dbReference>
<dbReference type="NCBIfam" id="TIGR04057">
    <property type="entry name" value="SusC_RagA_signa"/>
    <property type="match status" value="1"/>
</dbReference>
<dbReference type="Pfam" id="PF00593">
    <property type="entry name" value="TonB_dep_Rec_b-barrel"/>
    <property type="match status" value="1"/>
</dbReference>
<organism evidence="13 14">
    <name type="scientific">Candidatus Cryptobacteroides merdigallinarum</name>
    <dbReference type="NCBI Taxonomy" id="2840770"/>
    <lineage>
        <taxon>Bacteria</taxon>
        <taxon>Pseudomonadati</taxon>
        <taxon>Bacteroidota</taxon>
        <taxon>Bacteroidia</taxon>
        <taxon>Bacteroidales</taxon>
        <taxon>Candidatus Cryptobacteroides</taxon>
    </lineage>
</organism>
<dbReference type="InterPro" id="IPR000531">
    <property type="entry name" value="Beta-barrel_TonB"/>
</dbReference>
<keyword evidence="10" id="KW-0732">Signal</keyword>
<accession>A0A9D9HFB6</accession>
<evidence type="ECO:0000256" key="10">
    <source>
        <dbReference type="SAM" id="SignalP"/>
    </source>
</evidence>
<evidence type="ECO:0000256" key="2">
    <source>
        <dbReference type="ARBA" id="ARBA00022448"/>
    </source>
</evidence>
<dbReference type="GO" id="GO:0009279">
    <property type="term" value="C:cell outer membrane"/>
    <property type="evidence" value="ECO:0007669"/>
    <property type="project" value="UniProtKB-SubCell"/>
</dbReference>
<dbReference type="Pfam" id="PF13715">
    <property type="entry name" value="CarbopepD_reg_2"/>
    <property type="match status" value="1"/>
</dbReference>
<keyword evidence="4 8" id="KW-0812">Transmembrane</keyword>
<dbReference type="NCBIfam" id="TIGR04056">
    <property type="entry name" value="OMP_RagA_SusC"/>
    <property type="match status" value="1"/>
</dbReference>
<dbReference type="InterPro" id="IPR023997">
    <property type="entry name" value="TonB-dep_OMP_SusC/RagA_CS"/>
</dbReference>
<evidence type="ECO:0000256" key="4">
    <source>
        <dbReference type="ARBA" id="ARBA00022692"/>
    </source>
</evidence>
<evidence type="ECO:0000256" key="3">
    <source>
        <dbReference type="ARBA" id="ARBA00022452"/>
    </source>
</evidence>
<feature type="domain" description="TonB-dependent receptor-like beta-barrel" evidence="11">
    <location>
        <begin position="473"/>
        <end position="878"/>
    </location>
</feature>
<feature type="signal peptide" evidence="10">
    <location>
        <begin position="1"/>
        <end position="22"/>
    </location>
</feature>
<protein>
    <submittedName>
        <fullName evidence="13">TonB-dependent receptor</fullName>
    </submittedName>
</protein>
<feature type="chain" id="PRO_5039615572" evidence="10">
    <location>
        <begin position="23"/>
        <end position="1076"/>
    </location>
</feature>
<proteinExistence type="inferred from homology"/>
<keyword evidence="3 8" id="KW-1134">Transmembrane beta strand</keyword>
<evidence type="ECO:0000313" key="14">
    <source>
        <dbReference type="Proteomes" id="UP000810252"/>
    </source>
</evidence>
<dbReference type="InterPro" id="IPR036942">
    <property type="entry name" value="Beta-barrel_TonB_sf"/>
</dbReference>
<evidence type="ECO:0000256" key="8">
    <source>
        <dbReference type="PROSITE-ProRule" id="PRU01360"/>
    </source>
</evidence>
<evidence type="ECO:0000259" key="11">
    <source>
        <dbReference type="Pfam" id="PF00593"/>
    </source>
</evidence>
<dbReference type="SUPFAM" id="SSF49464">
    <property type="entry name" value="Carboxypeptidase regulatory domain-like"/>
    <property type="match status" value="1"/>
</dbReference>
<evidence type="ECO:0000259" key="12">
    <source>
        <dbReference type="Pfam" id="PF07715"/>
    </source>
</evidence>
<reference evidence="13" key="2">
    <citation type="journal article" date="2021" name="PeerJ">
        <title>Extensive microbial diversity within the chicken gut microbiome revealed by metagenomics and culture.</title>
        <authorList>
            <person name="Gilroy R."/>
            <person name="Ravi A."/>
            <person name="Getino M."/>
            <person name="Pursley I."/>
            <person name="Horton D.L."/>
            <person name="Alikhan N.F."/>
            <person name="Baker D."/>
            <person name="Gharbi K."/>
            <person name="Hall N."/>
            <person name="Watson M."/>
            <person name="Adriaenssens E.M."/>
            <person name="Foster-Nyarko E."/>
            <person name="Jarju S."/>
            <person name="Secka A."/>
            <person name="Antonio M."/>
            <person name="Oren A."/>
            <person name="Chaudhuri R.R."/>
            <person name="La Ragione R."/>
            <person name="Hildebrand F."/>
            <person name="Pallen M.J."/>
        </authorList>
    </citation>
    <scope>NUCLEOTIDE SEQUENCE</scope>
    <source>
        <strain evidence="13">20514</strain>
    </source>
</reference>
<evidence type="ECO:0000313" key="13">
    <source>
        <dbReference type="EMBL" id="MBO8449326.1"/>
    </source>
</evidence>
<dbReference type="InterPro" id="IPR037066">
    <property type="entry name" value="Plug_dom_sf"/>
</dbReference>
<feature type="domain" description="TonB-dependent receptor plug" evidence="12">
    <location>
        <begin position="116"/>
        <end position="223"/>
    </location>
</feature>
<keyword evidence="7 8" id="KW-0998">Cell outer membrane</keyword>
<dbReference type="InterPro" id="IPR039426">
    <property type="entry name" value="TonB-dep_rcpt-like"/>
</dbReference>
<comment type="caution">
    <text evidence="13">The sequence shown here is derived from an EMBL/GenBank/DDBJ whole genome shotgun (WGS) entry which is preliminary data.</text>
</comment>
<keyword evidence="2 8" id="KW-0813">Transport</keyword>
<dbReference type="Gene3D" id="2.40.170.20">
    <property type="entry name" value="TonB-dependent receptor, beta-barrel domain"/>
    <property type="match status" value="1"/>
</dbReference>
<evidence type="ECO:0000256" key="5">
    <source>
        <dbReference type="ARBA" id="ARBA00023077"/>
    </source>
</evidence>
<dbReference type="InterPro" id="IPR023996">
    <property type="entry name" value="TonB-dep_OMP_SusC/RagA"/>
</dbReference>
<comment type="similarity">
    <text evidence="8 9">Belongs to the TonB-dependent receptor family.</text>
</comment>
<dbReference type="InterPro" id="IPR012910">
    <property type="entry name" value="Plug_dom"/>
</dbReference>
<dbReference type="Pfam" id="PF07715">
    <property type="entry name" value="Plug"/>
    <property type="match status" value="1"/>
</dbReference>
<keyword evidence="5 9" id="KW-0798">TonB box</keyword>
<evidence type="ECO:0000256" key="6">
    <source>
        <dbReference type="ARBA" id="ARBA00023136"/>
    </source>
</evidence>
<comment type="subcellular location">
    <subcellularLocation>
        <location evidence="1 8">Cell outer membrane</location>
        <topology evidence="1 8">Multi-pass membrane protein</topology>
    </subcellularLocation>
</comment>
<keyword evidence="6 8" id="KW-0472">Membrane</keyword>
<gene>
    <name evidence="13" type="ORF">IAC29_08655</name>
</gene>
<dbReference type="Gene3D" id="2.170.130.10">
    <property type="entry name" value="TonB-dependent receptor, plug domain"/>
    <property type="match status" value="1"/>
</dbReference>
<dbReference type="SUPFAM" id="SSF56935">
    <property type="entry name" value="Porins"/>
    <property type="match status" value="1"/>
</dbReference>
<evidence type="ECO:0000256" key="1">
    <source>
        <dbReference type="ARBA" id="ARBA00004571"/>
    </source>
</evidence>
<evidence type="ECO:0000256" key="7">
    <source>
        <dbReference type="ARBA" id="ARBA00023237"/>
    </source>
</evidence>